<gene>
    <name evidence="7" type="ORF">HMPREF9625_00922</name>
</gene>
<dbReference type="AlphaFoldDB" id="G9WNI9"/>
<dbReference type="InterPro" id="IPR013563">
    <property type="entry name" value="Oligopep_ABC_C"/>
</dbReference>
<evidence type="ECO:0000313" key="8">
    <source>
        <dbReference type="Proteomes" id="UP000018461"/>
    </source>
</evidence>
<keyword evidence="2" id="KW-0813">Transport</keyword>
<dbReference type="InterPro" id="IPR003439">
    <property type="entry name" value="ABC_transporter-like_ATP-bd"/>
</dbReference>
<dbReference type="EMBL" id="AFZC02000003">
    <property type="protein sequence ID" value="EHL10726.1"/>
    <property type="molecule type" value="Genomic_DNA"/>
</dbReference>
<evidence type="ECO:0000259" key="6">
    <source>
        <dbReference type="PROSITE" id="PS50893"/>
    </source>
</evidence>
<dbReference type="CDD" id="cd03257">
    <property type="entry name" value="ABC_NikE_OppD_transporters"/>
    <property type="match status" value="1"/>
</dbReference>
<dbReference type="GO" id="GO:0005524">
    <property type="term" value="F:ATP binding"/>
    <property type="evidence" value="ECO:0007669"/>
    <property type="project" value="UniProtKB-KW"/>
</dbReference>
<keyword evidence="4 7" id="KW-0067">ATP-binding</keyword>
<dbReference type="STRING" id="796943.HMPREF9625_00922"/>
<feature type="coiled-coil region" evidence="5">
    <location>
        <begin position="119"/>
        <end position="146"/>
    </location>
</feature>
<dbReference type="PATRIC" id="fig|796943.3.peg.1338"/>
<dbReference type="GO" id="GO:0016887">
    <property type="term" value="F:ATP hydrolysis activity"/>
    <property type="evidence" value="ECO:0007669"/>
    <property type="project" value="InterPro"/>
</dbReference>
<dbReference type="InterPro" id="IPR027417">
    <property type="entry name" value="P-loop_NTPase"/>
</dbReference>
<evidence type="ECO:0000256" key="3">
    <source>
        <dbReference type="ARBA" id="ARBA00022741"/>
    </source>
</evidence>
<dbReference type="Proteomes" id="UP000018461">
    <property type="component" value="Unassembled WGS sequence"/>
</dbReference>
<dbReference type="FunFam" id="3.40.50.300:FF:000016">
    <property type="entry name" value="Oligopeptide ABC transporter ATP-binding component"/>
    <property type="match status" value="1"/>
</dbReference>
<reference evidence="7" key="2">
    <citation type="submission" date="2013-03" db="EMBL/GenBank/DDBJ databases">
        <title>The Genome Sequence of Oribacterium sp. ACB1.</title>
        <authorList>
            <consortium name="The Broad Institute Genomics Platform"/>
            <consortium name="The Broad Institute Genome Sequencing Center for Infectious Disease"/>
            <person name="Earl A."/>
            <person name="Ward D."/>
            <person name="Feldgarden M."/>
            <person name="Gevers D."/>
            <person name="Sizova M."/>
            <person name="Hazen A."/>
            <person name="Epstein S."/>
            <person name="Walker B."/>
            <person name="Young S."/>
            <person name="Zeng Q."/>
            <person name="Gargeya S."/>
            <person name="Fitzgerald M."/>
            <person name="Haas B."/>
            <person name="Abouelleil A."/>
            <person name="Allen A.W."/>
            <person name="Alvarado L."/>
            <person name="Arachchi H.M."/>
            <person name="Berlin A.M."/>
            <person name="Chapman S.B."/>
            <person name="Gainer-Dewar J."/>
            <person name="Goldberg J."/>
            <person name="Griggs A."/>
            <person name="Gujja S."/>
            <person name="Hansen M."/>
            <person name="Howarth C."/>
            <person name="Imamovic A."/>
            <person name="Ireland A."/>
            <person name="Larimer J."/>
            <person name="McCowan C."/>
            <person name="Murphy C."/>
            <person name="Pearson M."/>
            <person name="Poon T.W."/>
            <person name="Priest M."/>
            <person name="Roberts A."/>
            <person name="Saif S."/>
            <person name="Shea T."/>
            <person name="Sisk P."/>
            <person name="Sykes S."/>
            <person name="Wortman J."/>
            <person name="Nusbaum C."/>
            <person name="Birren B."/>
        </authorList>
    </citation>
    <scope>NUCLEOTIDE SEQUENCE [LARGE SCALE GENOMIC DNA]</scope>
    <source>
        <strain evidence="7">ACB1</strain>
    </source>
</reference>
<dbReference type="SUPFAM" id="SSF52540">
    <property type="entry name" value="P-loop containing nucleoside triphosphate hydrolases"/>
    <property type="match status" value="1"/>
</dbReference>
<evidence type="ECO:0000256" key="4">
    <source>
        <dbReference type="ARBA" id="ARBA00022840"/>
    </source>
</evidence>
<dbReference type="InterPro" id="IPR003593">
    <property type="entry name" value="AAA+_ATPase"/>
</dbReference>
<organism evidence="7 8">
    <name type="scientific">Oribacterium parvum ACB1</name>
    <dbReference type="NCBI Taxonomy" id="796943"/>
    <lineage>
        <taxon>Bacteria</taxon>
        <taxon>Bacillati</taxon>
        <taxon>Bacillota</taxon>
        <taxon>Clostridia</taxon>
        <taxon>Lachnospirales</taxon>
        <taxon>Lachnospiraceae</taxon>
        <taxon>Oribacterium</taxon>
    </lineage>
</organism>
<dbReference type="HOGENOM" id="CLU_000604_1_23_9"/>
<proteinExistence type="inferred from homology"/>
<reference evidence="7" key="1">
    <citation type="submission" date="2011-08" db="EMBL/GenBank/DDBJ databases">
        <authorList>
            <consortium name="The Broad Institute Genome Sequencing Platform"/>
            <person name="Earl A."/>
            <person name="Ward D."/>
            <person name="Feldgarden M."/>
            <person name="Gevers D."/>
            <person name="Sizova M."/>
            <person name="Hazen A."/>
            <person name="Epstein S."/>
            <person name="Young S.K."/>
            <person name="Zeng Q."/>
            <person name="Gargeya S."/>
            <person name="Fitzgerald M."/>
            <person name="Haas B."/>
            <person name="Abouelleil A."/>
            <person name="Alvarado L."/>
            <person name="Arachchi H.M."/>
            <person name="Berlin A."/>
            <person name="Brown A."/>
            <person name="Chapman S.B."/>
            <person name="Chen Z."/>
            <person name="Dunbar C."/>
            <person name="Freedman E."/>
            <person name="Gearin G."/>
            <person name="Gellesch M."/>
            <person name="Goldberg J."/>
            <person name="Griggs A."/>
            <person name="Gujja S."/>
            <person name="Heiman D."/>
            <person name="Howarth C."/>
            <person name="Larson L."/>
            <person name="Lui A."/>
            <person name="MacDonald P.J.P."/>
            <person name="Montmayeur A."/>
            <person name="Murphy C."/>
            <person name="Neiman D."/>
            <person name="Pearson M."/>
            <person name="Priest M."/>
            <person name="Roberts A."/>
            <person name="Saif S."/>
            <person name="Shea T."/>
            <person name="Shenoy N."/>
            <person name="Sisk P."/>
            <person name="Stolte C."/>
            <person name="Sykes S."/>
            <person name="Wortman J."/>
            <person name="Nusbaum C."/>
            <person name="Birren B."/>
        </authorList>
    </citation>
    <scope>NUCLEOTIDE SEQUENCE [LARGE SCALE GENOMIC DNA]</scope>
    <source>
        <strain evidence="7">ACB1</strain>
    </source>
</reference>
<dbReference type="GO" id="GO:0015833">
    <property type="term" value="P:peptide transport"/>
    <property type="evidence" value="ECO:0007669"/>
    <property type="project" value="InterPro"/>
</dbReference>
<dbReference type="PANTHER" id="PTHR43776">
    <property type="entry name" value="TRANSPORT ATP-BINDING PROTEIN"/>
    <property type="match status" value="1"/>
</dbReference>
<evidence type="ECO:0000256" key="2">
    <source>
        <dbReference type="ARBA" id="ARBA00022448"/>
    </source>
</evidence>
<keyword evidence="8" id="KW-1185">Reference proteome</keyword>
<protein>
    <submittedName>
        <fullName evidence="7">Oligopeptide/dipeptide ABC transporter, ATP-binding protein domain</fullName>
    </submittedName>
</protein>
<sequence>MKEEILRGEGIKKDFPIRNFFGKKLGNIAAVKDVNICLNKGETFGLVGESGCGKSTLGRCLLGMIDRTAGKLYFHGREIPMGEEKSIREMQRKMQIIFQDPYSSLNPYWTVREILEEPLSEERLSKKEKEEKIEKILEKVSLAKTDLVKTPYAFSGGQRQRIGIARALVKEPELVLCDEPIAALDVSIQAQVVNLLKDLQEELKLSYLFTAHDLSMVRYISDRIGVMYLGTIVETGDTDKVFSSALHPYTKALLAAVPRLSKVAKKEDILEGEAESIGTERGCLFASRCPYRSAQCLEARPVLESAAEGHQVACFRWKEING</sequence>
<keyword evidence="3" id="KW-0547">Nucleotide-binding</keyword>
<keyword evidence="5" id="KW-0175">Coiled coil</keyword>
<dbReference type="PROSITE" id="PS50893">
    <property type="entry name" value="ABC_TRANSPORTER_2"/>
    <property type="match status" value="1"/>
</dbReference>
<feature type="domain" description="ABC transporter" evidence="6">
    <location>
        <begin position="6"/>
        <end position="254"/>
    </location>
</feature>
<dbReference type="InterPro" id="IPR017871">
    <property type="entry name" value="ABC_transporter-like_CS"/>
</dbReference>
<evidence type="ECO:0000313" key="7">
    <source>
        <dbReference type="EMBL" id="EHL10726.1"/>
    </source>
</evidence>
<name>G9WNI9_9FIRM</name>
<dbReference type="SMART" id="SM00382">
    <property type="entry name" value="AAA"/>
    <property type="match status" value="1"/>
</dbReference>
<comment type="similarity">
    <text evidence="1">Belongs to the ABC transporter superfamily.</text>
</comment>
<dbReference type="InterPro" id="IPR050319">
    <property type="entry name" value="ABC_transp_ATP-bind"/>
</dbReference>
<dbReference type="Pfam" id="PF08352">
    <property type="entry name" value="oligo_HPY"/>
    <property type="match status" value="1"/>
</dbReference>
<comment type="caution">
    <text evidence="7">The sequence shown here is derived from an EMBL/GenBank/DDBJ whole genome shotgun (WGS) entry which is preliminary data.</text>
</comment>
<dbReference type="NCBIfam" id="TIGR01727">
    <property type="entry name" value="oligo_HPY"/>
    <property type="match status" value="1"/>
</dbReference>
<evidence type="ECO:0000256" key="5">
    <source>
        <dbReference type="SAM" id="Coils"/>
    </source>
</evidence>
<dbReference type="PROSITE" id="PS00211">
    <property type="entry name" value="ABC_TRANSPORTER_1"/>
    <property type="match status" value="1"/>
</dbReference>
<accession>G9WNI9</accession>
<dbReference type="PANTHER" id="PTHR43776:SF7">
    <property type="entry name" value="D,D-DIPEPTIDE TRANSPORT ATP-BINDING PROTEIN DDPF-RELATED"/>
    <property type="match status" value="1"/>
</dbReference>
<dbReference type="GO" id="GO:0055085">
    <property type="term" value="P:transmembrane transport"/>
    <property type="evidence" value="ECO:0007669"/>
    <property type="project" value="UniProtKB-ARBA"/>
</dbReference>
<dbReference type="Gene3D" id="3.40.50.300">
    <property type="entry name" value="P-loop containing nucleotide triphosphate hydrolases"/>
    <property type="match status" value="1"/>
</dbReference>
<dbReference type="Pfam" id="PF00005">
    <property type="entry name" value="ABC_tran"/>
    <property type="match status" value="1"/>
</dbReference>
<evidence type="ECO:0000256" key="1">
    <source>
        <dbReference type="ARBA" id="ARBA00005417"/>
    </source>
</evidence>
<dbReference type="RefSeq" id="WP_009534780.1">
    <property type="nucleotide sequence ID" value="NZ_KE148312.1"/>
</dbReference>